<dbReference type="Proteomes" id="UP001164761">
    <property type="component" value="Chromosome"/>
</dbReference>
<gene>
    <name evidence="2" type="ORF">NZD89_23435</name>
</gene>
<feature type="transmembrane region" description="Helical" evidence="1">
    <location>
        <begin position="217"/>
        <end position="242"/>
    </location>
</feature>
<evidence type="ECO:0000313" key="2">
    <source>
        <dbReference type="EMBL" id="WAH41185.1"/>
    </source>
</evidence>
<feature type="transmembrane region" description="Helical" evidence="1">
    <location>
        <begin position="151"/>
        <end position="172"/>
    </location>
</feature>
<protein>
    <recommendedName>
        <fullName evidence="4">Nickel/cobalt efflux system</fullName>
    </recommendedName>
</protein>
<name>A0ABY6ZEN1_9BACL</name>
<evidence type="ECO:0000313" key="3">
    <source>
        <dbReference type="Proteomes" id="UP001164761"/>
    </source>
</evidence>
<dbReference type="EMBL" id="CP104067">
    <property type="protein sequence ID" value="WAH41185.1"/>
    <property type="molecule type" value="Genomic_DNA"/>
</dbReference>
<evidence type="ECO:0008006" key="4">
    <source>
        <dbReference type="Google" id="ProtNLM"/>
    </source>
</evidence>
<dbReference type="RefSeq" id="WP_268005096.1">
    <property type="nucleotide sequence ID" value="NZ_BSUT01000001.1"/>
</dbReference>
<proteinExistence type="predicted"/>
<keyword evidence="3" id="KW-1185">Reference proteome</keyword>
<sequence>MSQTTILALITLAAVLGFRHGIDWDHIAAITDLVGGESDKRCGFLLALWYAIGHEVVIIAFGALAVLLGWTLPHWVDGVMERFVGITLLVLSVFLIVSLIRNRGEFVVVSRWRILFIGFYSIFSWFTSRAGSRHRKSASSRPTMRMSFRGAFSIGVVHGIGAETPTQLLLFATASGLASPAKGFLVVLLFVIGLLCSHMMITLISLAGFLSARKHHLLVRTIGTATATYSLLMGVIFTLGYATMLPTLL</sequence>
<feature type="transmembrane region" description="Helical" evidence="1">
    <location>
        <begin position="184"/>
        <end position="210"/>
    </location>
</feature>
<keyword evidence="1" id="KW-0812">Transmembrane</keyword>
<organism evidence="2 3">
    <name type="scientific">Alicyclobacillus fastidiosus</name>
    <dbReference type="NCBI Taxonomy" id="392011"/>
    <lineage>
        <taxon>Bacteria</taxon>
        <taxon>Bacillati</taxon>
        <taxon>Bacillota</taxon>
        <taxon>Bacilli</taxon>
        <taxon>Bacillales</taxon>
        <taxon>Alicyclobacillaceae</taxon>
        <taxon>Alicyclobacillus</taxon>
    </lineage>
</organism>
<keyword evidence="1" id="KW-1133">Transmembrane helix</keyword>
<keyword evidence="1" id="KW-0472">Membrane</keyword>
<reference evidence="2" key="1">
    <citation type="submission" date="2022-08" db="EMBL/GenBank/DDBJ databases">
        <title>Alicyclobacillus fastidiosus DSM 17978, complete genome.</title>
        <authorList>
            <person name="Wang Q."/>
            <person name="Cai R."/>
            <person name="Wang Z."/>
        </authorList>
    </citation>
    <scope>NUCLEOTIDE SEQUENCE</scope>
    <source>
        <strain evidence="2">DSM 17978</strain>
    </source>
</reference>
<evidence type="ECO:0000256" key="1">
    <source>
        <dbReference type="SAM" id="Phobius"/>
    </source>
</evidence>
<feature type="transmembrane region" description="Helical" evidence="1">
    <location>
        <begin position="45"/>
        <end position="71"/>
    </location>
</feature>
<accession>A0ABY6ZEN1</accession>
<feature type="transmembrane region" description="Helical" evidence="1">
    <location>
        <begin position="112"/>
        <end position="130"/>
    </location>
</feature>
<feature type="transmembrane region" description="Helical" evidence="1">
    <location>
        <begin position="83"/>
        <end position="100"/>
    </location>
</feature>